<protein>
    <submittedName>
        <fullName evidence="1">SixA phosphatase family protein</fullName>
    </submittedName>
</protein>
<dbReference type="Gene3D" id="3.40.50.1240">
    <property type="entry name" value="Phosphoglycerate mutase-like"/>
    <property type="match status" value="1"/>
</dbReference>
<dbReference type="PANTHER" id="PTHR47623:SF1">
    <property type="entry name" value="OS09G0287300 PROTEIN"/>
    <property type="match status" value="1"/>
</dbReference>
<dbReference type="Pfam" id="PF00300">
    <property type="entry name" value="His_Phos_1"/>
    <property type="match status" value="1"/>
</dbReference>
<evidence type="ECO:0000313" key="2">
    <source>
        <dbReference type="Proteomes" id="UP001595583"/>
    </source>
</evidence>
<gene>
    <name evidence="1" type="ORF">ACFOHJ_14570</name>
</gene>
<dbReference type="InterPro" id="IPR013078">
    <property type="entry name" value="His_Pase_superF_clade-1"/>
</dbReference>
<reference evidence="2" key="1">
    <citation type="journal article" date="2019" name="Int. J. Syst. Evol. Microbiol.">
        <title>The Global Catalogue of Microorganisms (GCM) 10K type strain sequencing project: providing services to taxonomists for standard genome sequencing and annotation.</title>
        <authorList>
            <consortium name="The Broad Institute Genomics Platform"/>
            <consortium name="The Broad Institute Genome Sequencing Center for Infectious Disease"/>
            <person name="Wu L."/>
            <person name="Ma J."/>
        </authorList>
    </citation>
    <scope>NUCLEOTIDE SEQUENCE [LARGE SCALE GENOMIC DNA]</scope>
    <source>
        <strain evidence="2">KCTC 52165</strain>
    </source>
</reference>
<organism evidence="1 2">
    <name type="scientific">Aquamicrobium soli</name>
    <dbReference type="NCBI Taxonomy" id="1811518"/>
    <lineage>
        <taxon>Bacteria</taxon>
        <taxon>Pseudomonadati</taxon>
        <taxon>Pseudomonadota</taxon>
        <taxon>Alphaproteobacteria</taxon>
        <taxon>Hyphomicrobiales</taxon>
        <taxon>Phyllobacteriaceae</taxon>
        <taxon>Aquamicrobium</taxon>
    </lineage>
</organism>
<dbReference type="EMBL" id="JBHRTK010000013">
    <property type="protein sequence ID" value="MFC3207445.1"/>
    <property type="molecule type" value="Genomic_DNA"/>
</dbReference>
<dbReference type="SUPFAM" id="SSF53254">
    <property type="entry name" value="Phosphoglycerate mutase-like"/>
    <property type="match status" value="1"/>
</dbReference>
<name>A0ABV7KD50_9HYPH</name>
<dbReference type="SMART" id="SM00855">
    <property type="entry name" value="PGAM"/>
    <property type="match status" value="1"/>
</dbReference>
<accession>A0ABV7KD50</accession>
<comment type="caution">
    <text evidence="1">The sequence shown here is derived from an EMBL/GenBank/DDBJ whole genome shotgun (WGS) entry which is preliminary data.</text>
</comment>
<sequence length="176" mass="18455">MNRLFLLRHAKAGWALPGVRDFDRPLDASGIADAEALGVAMRAASHVPDLTLCSNARRARETLEGVATHADTGRVVFTDALYSADAAGYLAIIRQNGALGSLLVVGHNPMMEDLTIAIAGSGDGEASETLSHGFPTSGLAVLRFADGLDKAVPGAGYLEAFLTPAALERGRPFQNR</sequence>
<dbReference type="Proteomes" id="UP001595583">
    <property type="component" value="Unassembled WGS sequence"/>
</dbReference>
<proteinExistence type="predicted"/>
<dbReference type="PANTHER" id="PTHR47623">
    <property type="entry name" value="OS09G0287300 PROTEIN"/>
    <property type="match status" value="1"/>
</dbReference>
<dbReference type="InterPro" id="IPR029033">
    <property type="entry name" value="His_PPase_superfam"/>
</dbReference>
<dbReference type="RefSeq" id="WP_378221694.1">
    <property type="nucleotide sequence ID" value="NZ_JBHRTK010000013.1"/>
</dbReference>
<keyword evidence="2" id="KW-1185">Reference proteome</keyword>
<evidence type="ECO:0000313" key="1">
    <source>
        <dbReference type="EMBL" id="MFC3207445.1"/>
    </source>
</evidence>
<dbReference type="CDD" id="cd07067">
    <property type="entry name" value="HP_PGM_like"/>
    <property type="match status" value="1"/>
</dbReference>